<comment type="caution">
    <text evidence="2">The sequence shown here is derived from an EMBL/GenBank/DDBJ whole genome shotgun (WGS) entry which is preliminary data.</text>
</comment>
<dbReference type="EMBL" id="BPLR01000727">
    <property type="protein sequence ID" value="GIY97011.1"/>
    <property type="molecule type" value="Genomic_DNA"/>
</dbReference>
<protein>
    <submittedName>
        <fullName evidence="2">Uncharacterized protein</fullName>
    </submittedName>
</protein>
<proteinExistence type="predicted"/>
<name>A0AAV4XPD8_CAEEX</name>
<dbReference type="Proteomes" id="UP001054945">
    <property type="component" value="Unassembled WGS sequence"/>
</dbReference>
<sequence>MEIKQRRRAHISKPQVAAHLHTSGVHVVAVEIEGGEVAHHVEREDDLDQPASRLDAVGEAAVPPPHPLVSWKKKGRLQNS</sequence>
<dbReference type="AlphaFoldDB" id="A0AAV4XPD8"/>
<evidence type="ECO:0000256" key="1">
    <source>
        <dbReference type="SAM" id="MobiDB-lite"/>
    </source>
</evidence>
<feature type="compositionally biased region" description="Basic residues" evidence="1">
    <location>
        <begin position="71"/>
        <end position="80"/>
    </location>
</feature>
<keyword evidence="3" id="KW-1185">Reference proteome</keyword>
<feature type="region of interest" description="Disordered" evidence="1">
    <location>
        <begin position="59"/>
        <end position="80"/>
    </location>
</feature>
<reference evidence="2 3" key="1">
    <citation type="submission" date="2021-06" db="EMBL/GenBank/DDBJ databases">
        <title>Caerostris extrusa draft genome.</title>
        <authorList>
            <person name="Kono N."/>
            <person name="Arakawa K."/>
        </authorList>
    </citation>
    <scope>NUCLEOTIDE SEQUENCE [LARGE SCALE GENOMIC DNA]</scope>
</reference>
<accession>A0AAV4XPD8</accession>
<evidence type="ECO:0000313" key="2">
    <source>
        <dbReference type="EMBL" id="GIY97011.1"/>
    </source>
</evidence>
<organism evidence="2 3">
    <name type="scientific">Caerostris extrusa</name>
    <name type="common">Bark spider</name>
    <name type="synonym">Caerostris bankana</name>
    <dbReference type="NCBI Taxonomy" id="172846"/>
    <lineage>
        <taxon>Eukaryota</taxon>
        <taxon>Metazoa</taxon>
        <taxon>Ecdysozoa</taxon>
        <taxon>Arthropoda</taxon>
        <taxon>Chelicerata</taxon>
        <taxon>Arachnida</taxon>
        <taxon>Araneae</taxon>
        <taxon>Araneomorphae</taxon>
        <taxon>Entelegynae</taxon>
        <taxon>Araneoidea</taxon>
        <taxon>Araneidae</taxon>
        <taxon>Caerostris</taxon>
    </lineage>
</organism>
<evidence type="ECO:0000313" key="3">
    <source>
        <dbReference type="Proteomes" id="UP001054945"/>
    </source>
</evidence>
<gene>
    <name evidence="2" type="ORF">CEXT_478211</name>
</gene>